<dbReference type="InterPro" id="IPR036265">
    <property type="entry name" value="HIT-like_sf"/>
</dbReference>
<evidence type="ECO:0000313" key="4">
    <source>
        <dbReference type="Proteomes" id="UP001201397"/>
    </source>
</evidence>
<dbReference type="AlphaFoldDB" id="A0AAW5ACF4"/>
<dbReference type="RefSeq" id="WP_237092606.1">
    <property type="nucleotide sequence ID" value="NZ_JAKKDL010000003.1"/>
</dbReference>
<accession>A0AAW5ACF4</accession>
<sequence length="140" mass="15805">MNHCPICYAENEEILLQTPNLRVIAVHNEAGSPAFCRVIWQQHVAEMTDLSAPQRAELMEAVYRVETAMRQVFRPAKINLASLGNVVPHLHWHVIARFDNDASFPAPIWAAAVRKHGMTLPDNWPQQIKTLLQTAFSDGL</sequence>
<dbReference type="SUPFAM" id="SSF54197">
    <property type="entry name" value="HIT-like"/>
    <property type="match status" value="1"/>
</dbReference>
<comment type="caution">
    <text evidence="3">The sequence shown here is derived from an EMBL/GenBank/DDBJ whole genome shotgun (WGS) entry which is preliminary data.</text>
</comment>
<dbReference type="Proteomes" id="UP001201397">
    <property type="component" value="Unassembled WGS sequence"/>
</dbReference>
<dbReference type="Pfam" id="PF01230">
    <property type="entry name" value="HIT"/>
    <property type="match status" value="1"/>
</dbReference>
<feature type="domain" description="HIT" evidence="2">
    <location>
        <begin position="2"/>
        <end position="104"/>
    </location>
</feature>
<evidence type="ECO:0000259" key="2">
    <source>
        <dbReference type="PROSITE" id="PS51084"/>
    </source>
</evidence>
<dbReference type="InterPro" id="IPR026026">
    <property type="entry name" value="HIT_Hint"/>
</dbReference>
<proteinExistence type="predicted"/>
<evidence type="ECO:0000256" key="1">
    <source>
        <dbReference type="PROSITE-ProRule" id="PRU00464"/>
    </source>
</evidence>
<name>A0AAW5ACF4_9NEIS</name>
<dbReference type="PROSITE" id="PS51084">
    <property type="entry name" value="HIT_2"/>
    <property type="match status" value="1"/>
</dbReference>
<protein>
    <submittedName>
        <fullName evidence="3">HIT domain-containing protein</fullName>
    </submittedName>
</protein>
<feature type="short sequence motif" description="Histidine triad motif" evidence="1">
    <location>
        <begin position="89"/>
        <end position="93"/>
    </location>
</feature>
<dbReference type="PIRSF" id="PIRSF000714">
    <property type="entry name" value="HIT"/>
    <property type="match status" value="1"/>
</dbReference>
<dbReference type="GO" id="GO:0003824">
    <property type="term" value="F:catalytic activity"/>
    <property type="evidence" value="ECO:0007669"/>
    <property type="project" value="InterPro"/>
</dbReference>
<organism evidence="3 4">
    <name type="scientific">Neisseria lisongii</name>
    <dbReference type="NCBI Taxonomy" id="2912188"/>
    <lineage>
        <taxon>Bacteria</taxon>
        <taxon>Pseudomonadati</taxon>
        <taxon>Pseudomonadota</taxon>
        <taxon>Betaproteobacteria</taxon>
        <taxon>Neisseriales</taxon>
        <taxon>Neisseriaceae</taxon>
        <taxon>Neisseria</taxon>
    </lineage>
</organism>
<reference evidence="3" key="1">
    <citation type="submission" date="2022-01" db="EMBL/GenBank/DDBJ databases">
        <title>Neisseria sp. ZJ104.</title>
        <authorList>
            <person name="Yang C."/>
        </authorList>
    </citation>
    <scope>NUCLEOTIDE SEQUENCE</scope>
    <source>
        <strain evidence="3">ZJ104</strain>
    </source>
</reference>
<gene>
    <name evidence="3" type="ORF">L4H06_03915</name>
</gene>
<evidence type="ECO:0000313" key="3">
    <source>
        <dbReference type="EMBL" id="MCF7529381.1"/>
    </source>
</evidence>
<dbReference type="EMBL" id="JAKKDL010000003">
    <property type="protein sequence ID" value="MCF7529381.1"/>
    <property type="molecule type" value="Genomic_DNA"/>
</dbReference>
<dbReference type="Gene3D" id="3.30.428.10">
    <property type="entry name" value="HIT-like"/>
    <property type="match status" value="1"/>
</dbReference>
<dbReference type="InterPro" id="IPR011146">
    <property type="entry name" value="HIT-like"/>
</dbReference>